<dbReference type="EMBL" id="JAHFXF010000119">
    <property type="protein sequence ID" value="KAG9695843.1"/>
    <property type="molecule type" value="Genomic_DNA"/>
</dbReference>
<dbReference type="Pfam" id="PF01331">
    <property type="entry name" value="mRNA_cap_enzyme"/>
    <property type="match status" value="1"/>
</dbReference>
<dbReference type="InterPro" id="IPR001339">
    <property type="entry name" value="mRNA_cap_enzyme_adenylation"/>
</dbReference>
<dbReference type="SUPFAM" id="SSF56091">
    <property type="entry name" value="DNA ligase/mRNA capping enzyme, catalytic domain"/>
    <property type="match status" value="1"/>
</dbReference>
<gene>
    <name evidence="2" type="ORF">KCU76_g4164</name>
</gene>
<dbReference type="AlphaFoldDB" id="A0A9P8JCH5"/>
<reference evidence="2" key="1">
    <citation type="journal article" date="2021" name="J Fungi (Basel)">
        <title>Virulence traits and population genomics of the black yeast Aureobasidium melanogenum.</title>
        <authorList>
            <person name="Cernosa A."/>
            <person name="Sun X."/>
            <person name="Gostincar C."/>
            <person name="Fang C."/>
            <person name="Gunde-Cimerman N."/>
            <person name="Song Z."/>
        </authorList>
    </citation>
    <scope>NUCLEOTIDE SEQUENCE</scope>
    <source>
        <strain evidence="2">EXF-9911</strain>
    </source>
</reference>
<dbReference type="GO" id="GO:0005524">
    <property type="term" value="F:ATP binding"/>
    <property type="evidence" value="ECO:0007669"/>
    <property type="project" value="InterPro"/>
</dbReference>
<dbReference type="PANTHER" id="PTHR10367:SF17">
    <property type="entry name" value="MRNA-CAPPING ENZYME"/>
    <property type="match status" value="1"/>
</dbReference>
<dbReference type="InterPro" id="IPR051029">
    <property type="entry name" value="mRNA_Capping_Enz/RNA_Phosphat"/>
</dbReference>
<comment type="caution">
    <text evidence="2">The sequence shown here is derived from an EMBL/GenBank/DDBJ whole genome shotgun (WGS) entry which is preliminary data.</text>
</comment>
<evidence type="ECO:0000259" key="1">
    <source>
        <dbReference type="Pfam" id="PF01331"/>
    </source>
</evidence>
<organism evidence="2 3">
    <name type="scientific">Aureobasidium melanogenum</name>
    <name type="common">Aureobasidium pullulans var. melanogenum</name>
    <dbReference type="NCBI Taxonomy" id="46634"/>
    <lineage>
        <taxon>Eukaryota</taxon>
        <taxon>Fungi</taxon>
        <taxon>Dikarya</taxon>
        <taxon>Ascomycota</taxon>
        <taxon>Pezizomycotina</taxon>
        <taxon>Dothideomycetes</taxon>
        <taxon>Dothideomycetidae</taxon>
        <taxon>Dothideales</taxon>
        <taxon>Saccotheciaceae</taxon>
        <taxon>Aureobasidium</taxon>
    </lineage>
</organism>
<dbReference type="Proteomes" id="UP000779574">
    <property type="component" value="Unassembled WGS sequence"/>
</dbReference>
<evidence type="ECO:0000313" key="2">
    <source>
        <dbReference type="EMBL" id="KAG9695843.1"/>
    </source>
</evidence>
<dbReference type="GO" id="GO:0004484">
    <property type="term" value="F:mRNA guanylyltransferase activity"/>
    <property type="evidence" value="ECO:0007669"/>
    <property type="project" value="InterPro"/>
</dbReference>
<feature type="domain" description="mRNA capping enzyme adenylation" evidence="1">
    <location>
        <begin position="41"/>
        <end position="105"/>
    </location>
</feature>
<proteinExistence type="predicted"/>
<name>A0A9P8JCH5_AURME</name>
<dbReference type="PANTHER" id="PTHR10367">
    <property type="entry name" value="MRNA-CAPPING ENZYME"/>
    <property type="match status" value="1"/>
</dbReference>
<accession>A0A9P8JCH5</accession>
<dbReference type="GO" id="GO:0006370">
    <property type="term" value="P:7-methylguanosine mRNA capping"/>
    <property type="evidence" value="ECO:0007669"/>
    <property type="project" value="InterPro"/>
</dbReference>
<evidence type="ECO:0000313" key="3">
    <source>
        <dbReference type="Proteomes" id="UP000779574"/>
    </source>
</evidence>
<feature type="non-terminal residue" evidence="2">
    <location>
        <position position="115"/>
    </location>
</feature>
<protein>
    <submittedName>
        <fullName evidence="2">mRNA-capping enzyme subunit alpha</fullName>
    </submittedName>
</protein>
<reference evidence="2" key="2">
    <citation type="submission" date="2021-08" db="EMBL/GenBank/DDBJ databases">
        <authorList>
            <person name="Gostincar C."/>
            <person name="Sun X."/>
            <person name="Song Z."/>
            <person name="Gunde-Cimerman N."/>
        </authorList>
    </citation>
    <scope>NUCLEOTIDE SEQUENCE</scope>
    <source>
        <strain evidence="2">EXF-9911</strain>
    </source>
</reference>
<sequence>MGSLLQLSDVADLIPRRDANDFRERVRHLLGRSSTNFPGAQPVSFSRRHFRDLQETDYYLCEKTDGIRCLLYFTTFTDGNNHLEAHMLIDRKNDYYNIDNEHFHFPLPDGPDASY</sequence>
<dbReference type="Gene3D" id="3.30.470.30">
    <property type="entry name" value="DNA ligase/mRNA capping enzyme"/>
    <property type="match status" value="1"/>
</dbReference>